<keyword evidence="4" id="KW-1185">Reference proteome</keyword>
<gene>
    <name evidence="2" type="ORF">BRADI_4g18291v3</name>
</gene>
<dbReference type="AlphaFoldDB" id="A0A0Q3ELL3"/>
<name>A0A0Q3ELL3_BRADI</name>
<dbReference type="Proteomes" id="UP000008810">
    <property type="component" value="Chromosome 4"/>
</dbReference>
<dbReference type="PANTHER" id="PTHR47074:SF76">
    <property type="entry name" value="RNASE H TYPE-1 DOMAIN-CONTAINING PROTEIN"/>
    <property type="match status" value="1"/>
</dbReference>
<feature type="domain" description="RNase H type-1" evidence="1">
    <location>
        <begin position="147"/>
        <end position="263"/>
    </location>
</feature>
<evidence type="ECO:0000313" key="2">
    <source>
        <dbReference type="EMBL" id="KQJ88462.1"/>
    </source>
</evidence>
<dbReference type="InterPro" id="IPR052929">
    <property type="entry name" value="RNase_H-like_EbsB-rel"/>
</dbReference>
<dbReference type="EnsemblPlants" id="KQJ88462">
    <property type="protein sequence ID" value="KQJ88462"/>
    <property type="gene ID" value="BRADI_4g18291v3"/>
</dbReference>
<dbReference type="GO" id="GO:0003676">
    <property type="term" value="F:nucleic acid binding"/>
    <property type="evidence" value="ECO:0007669"/>
    <property type="project" value="InterPro"/>
</dbReference>
<dbReference type="EMBL" id="CM000883">
    <property type="protein sequence ID" value="KQJ88462.1"/>
    <property type="molecule type" value="Genomic_DNA"/>
</dbReference>
<dbReference type="CDD" id="cd06222">
    <property type="entry name" value="RNase_H_like"/>
    <property type="match status" value="1"/>
</dbReference>
<dbReference type="Gene3D" id="3.30.420.10">
    <property type="entry name" value="Ribonuclease H-like superfamily/Ribonuclease H"/>
    <property type="match status" value="1"/>
</dbReference>
<dbReference type="InterPro" id="IPR002156">
    <property type="entry name" value="RNaseH_domain"/>
</dbReference>
<sequence length="283" mass="31358">MKKVRTCQVCGVEDEDSFHALVRCPPARALWHAISSCWDIPGADQVQNTGGGWILHLVAQHDKTKTAMLLMLLMLLWRIWYVHNDITHDKTPAPVEASKQFLCSYLDSLLLVQQHPAVDVAKGKQKAHQPHGRKKAAEILGWKPPDAHSSDGAAGVGVVLRDHDGGIVFSACRNLRSCADALEAELVACKDGLRAAIGWTDKVIVLESDCAEALAMICAKSPDRSPHAMRVREIQRQLDEQPITICKISRSQNNVSHSVANFARVNNQTGFWIRKCPDEIRKL</sequence>
<dbReference type="InterPro" id="IPR036397">
    <property type="entry name" value="RNaseH_sf"/>
</dbReference>
<reference evidence="2 3" key="1">
    <citation type="journal article" date="2010" name="Nature">
        <title>Genome sequencing and analysis of the model grass Brachypodium distachyon.</title>
        <authorList>
            <consortium name="International Brachypodium Initiative"/>
        </authorList>
    </citation>
    <scope>NUCLEOTIDE SEQUENCE [LARGE SCALE GENOMIC DNA]</scope>
    <source>
        <strain evidence="2 3">Bd21</strain>
    </source>
</reference>
<reference evidence="2" key="2">
    <citation type="submission" date="2017-06" db="EMBL/GenBank/DDBJ databases">
        <title>WGS assembly of Brachypodium distachyon.</title>
        <authorList>
            <consortium name="The International Brachypodium Initiative"/>
            <person name="Lucas S."/>
            <person name="Harmon-Smith M."/>
            <person name="Lail K."/>
            <person name="Tice H."/>
            <person name="Grimwood J."/>
            <person name="Bruce D."/>
            <person name="Barry K."/>
            <person name="Shu S."/>
            <person name="Lindquist E."/>
            <person name="Wang M."/>
            <person name="Pitluck S."/>
            <person name="Vogel J.P."/>
            <person name="Garvin D.F."/>
            <person name="Mockler T.C."/>
            <person name="Schmutz J."/>
            <person name="Rokhsar D."/>
            <person name="Bevan M.W."/>
        </authorList>
    </citation>
    <scope>NUCLEOTIDE SEQUENCE</scope>
    <source>
        <strain evidence="2">Bd21</strain>
    </source>
</reference>
<dbReference type="OrthoDB" id="692464at2759"/>
<evidence type="ECO:0000313" key="4">
    <source>
        <dbReference type="Proteomes" id="UP000008810"/>
    </source>
</evidence>
<protein>
    <recommendedName>
        <fullName evidence="1">RNase H type-1 domain-containing protein</fullName>
    </recommendedName>
</protein>
<reference evidence="3" key="3">
    <citation type="submission" date="2018-08" db="UniProtKB">
        <authorList>
            <consortium name="EnsemblPlants"/>
        </authorList>
    </citation>
    <scope>IDENTIFICATION</scope>
    <source>
        <strain evidence="3">cv. Bd21</strain>
    </source>
</reference>
<evidence type="ECO:0000259" key="1">
    <source>
        <dbReference type="Pfam" id="PF13456"/>
    </source>
</evidence>
<dbReference type="Gramene" id="KQJ88462">
    <property type="protein sequence ID" value="KQJ88462"/>
    <property type="gene ID" value="BRADI_4g18291v3"/>
</dbReference>
<dbReference type="GO" id="GO:0004523">
    <property type="term" value="F:RNA-DNA hybrid ribonuclease activity"/>
    <property type="evidence" value="ECO:0007669"/>
    <property type="project" value="InterPro"/>
</dbReference>
<dbReference type="SUPFAM" id="SSF53098">
    <property type="entry name" value="Ribonuclease H-like"/>
    <property type="match status" value="1"/>
</dbReference>
<dbReference type="Pfam" id="PF13456">
    <property type="entry name" value="RVT_3"/>
    <property type="match status" value="1"/>
</dbReference>
<dbReference type="InParanoid" id="A0A0Q3ELL3"/>
<proteinExistence type="predicted"/>
<dbReference type="InterPro" id="IPR044730">
    <property type="entry name" value="RNase_H-like_dom_plant"/>
</dbReference>
<accession>A0A0Q3ELL3</accession>
<dbReference type="PANTHER" id="PTHR47074">
    <property type="entry name" value="BNAC02G40300D PROTEIN"/>
    <property type="match status" value="1"/>
</dbReference>
<dbReference type="InterPro" id="IPR012337">
    <property type="entry name" value="RNaseH-like_sf"/>
</dbReference>
<evidence type="ECO:0000313" key="3">
    <source>
        <dbReference type="EnsemblPlants" id="KQJ88462"/>
    </source>
</evidence>
<organism evidence="2">
    <name type="scientific">Brachypodium distachyon</name>
    <name type="common">Purple false brome</name>
    <name type="synonym">Trachynia distachya</name>
    <dbReference type="NCBI Taxonomy" id="15368"/>
    <lineage>
        <taxon>Eukaryota</taxon>
        <taxon>Viridiplantae</taxon>
        <taxon>Streptophyta</taxon>
        <taxon>Embryophyta</taxon>
        <taxon>Tracheophyta</taxon>
        <taxon>Spermatophyta</taxon>
        <taxon>Magnoliopsida</taxon>
        <taxon>Liliopsida</taxon>
        <taxon>Poales</taxon>
        <taxon>Poaceae</taxon>
        <taxon>BOP clade</taxon>
        <taxon>Pooideae</taxon>
        <taxon>Stipodae</taxon>
        <taxon>Brachypodieae</taxon>
        <taxon>Brachypodium</taxon>
    </lineage>
</organism>